<keyword evidence="2" id="KW-0378">Hydrolase</keyword>
<evidence type="ECO:0000256" key="2">
    <source>
        <dbReference type="ARBA" id="ARBA00022801"/>
    </source>
</evidence>
<evidence type="ECO:0000259" key="5">
    <source>
        <dbReference type="Pfam" id="PF16355"/>
    </source>
</evidence>
<dbReference type="Proteomes" id="UP001521222">
    <property type="component" value="Unassembled WGS sequence"/>
</dbReference>
<dbReference type="InterPro" id="IPR040605">
    <property type="entry name" value="Glyco_hydro2_dom5"/>
</dbReference>
<organism evidence="7 8">
    <name type="scientific">Nothophoma quercina</name>
    <dbReference type="NCBI Taxonomy" id="749835"/>
    <lineage>
        <taxon>Eukaryota</taxon>
        <taxon>Fungi</taxon>
        <taxon>Dikarya</taxon>
        <taxon>Ascomycota</taxon>
        <taxon>Pezizomycotina</taxon>
        <taxon>Dothideomycetes</taxon>
        <taxon>Pleosporomycetidae</taxon>
        <taxon>Pleosporales</taxon>
        <taxon>Pleosporineae</taxon>
        <taxon>Didymellaceae</taxon>
        <taxon>Nothophoma</taxon>
    </lineage>
</organism>
<evidence type="ECO:0000256" key="3">
    <source>
        <dbReference type="ARBA" id="ARBA00023295"/>
    </source>
</evidence>
<reference evidence="7 8" key="1">
    <citation type="submission" date="2024-02" db="EMBL/GenBank/DDBJ databases">
        <title>De novo assembly and annotation of 12 fungi associated with fruit tree decline syndrome in Ontario, Canada.</title>
        <authorList>
            <person name="Sulman M."/>
            <person name="Ellouze W."/>
            <person name="Ilyukhin E."/>
        </authorList>
    </citation>
    <scope>NUCLEOTIDE SEQUENCE [LARGE SCALE GENOMIC DNA]</scope>
    <source>
        <strain evidence="7 8">M97-236</strain>
    </source>
</reference>
<dbReference type="EMBL" id="JAKIXB020000006">
    <property type="protein sequence ID" value="KAL1607585.1"/>
    <property type="molecule type" value="Genomic_DNA"/>
</dbReference>
<comment type="similarity">
    <text evidence="1">Belongs to the glycosyl hydrolase 2 family.</text>
</comment>
<dbReference type="PANTHER" id="PTHR42732">
    <property type="entry name" value="BETA-GALACTOSIDASE"/>
    <property type="match status" value="1"/>
</dbReference>
<dbReference type="PANTHER" id="PTHR42732:SF1">
    <property type="entry name" value="BETA-MANNOSIDASE"/>
    <property type="match status" value="1"/>
</dbReference>
<sequence length="196" mass="20847">MVAHILPHWTWPDREGQITPVHVFTSGDEAELFVNGKSAGRQKRGQYDYRLRWDNVTYTPGEISVKAWKNGEEWAIASHRTVGAAAALNVTADRITIDGDGKDLSFVSVAVVDENGDTVPQADNEITFSIASGPGEIVTTDNGDPRDGTPFPSKNRKAFSGLALAIVRAEAGSSGEIVIEAKADGLTAGKVVVTAA</sequence>
<keyword evidence="8" id="KW-1185">Reference proteome</keyword>
<dbReference type="Pfam" id="PF18565">
    <property type="entry name" value="Glyco_hydro2_C5"/>
    <property type="match status" value="1"/>
</dbReference>
<accession>A0ABR3RT22</accession>
<feature type="domain" description="Glycoside hydrolase family 2" evidence="6">
    <location>
        <begin position="88"/>
        <end position="191"/>
    </location>
</feature>
<proteinExistence type="inferred from homology"/>
<dbReference type="Gene3D" id="2.60.40.10">
    <property type="entry name" value="Immunoglobulins"/>
    <property type="match status" value="2"/>
</dbReference>
<dbReference type="InterPro" id="IPR032311">
    <property type="entry name" value="DUF4982"/>
</dbReference>
<gene>
    <name evidence="7" type="ORF">SLS59_002554</name>
</gene>
<protein>
    <recommendedName>
        <fullName evidence="9">Beta-galactosidase</fullName>
    </recommendedName>
</protein>
<name>A0ABR3RT22_9PLEO</name>
<evidence type="ECO:0000256" key="4">
    <source>
        <dbReference type="SAM" id="MobiDB-lite"/>
    </source>
</evidence>
<evidence type="ECO:0000313" key="8">
    <source>
        <dbReference type="Proteomes" id="UP001521222"/>
    </source>
</evidence>
<dbReference type="InterPro" id="IPR013783">
    <property type="entry name" value="Ig-like_fold"/>
</dbReference>
<evidence type="ECO:0000259" key="6">
    <source>
        <dbReference type="Pfam" id="PF18565"/>
    </source>
</evidence>
<evidence type="ECO:0000313" key="7">
    <source>
        <dbReference type="EMBL" id="KAL1607585.1"/>
    </source>
</evidence>
<evidence type="ECO:0000256" key="1">
    <source>
        <dbReference type="ARBA" id="ARBA00007401"/>
    </source>
</evidence>
<dbReference type="InterPro" id="IPR051913">
    <property type="entry name" value="GH2_Domain-Containing"/>
</dbReference>
<dbReference type="Pfam" id="PF16355">
    <property type="entry name" value="DUF4982"/>
    <property type="match status" value="1"/>
</dbReference>
<feature type="region of interest" description="Disordered" evidence="4">
    <location>
        <begin position="133"/>
        <end position="154"/>
    </location>
</feature>
<keyword evidence="3" id="KW-0326">Glycosidase</keyword>
<feature type="domain" description="DUF4982" evidence="5">
    <location>
        <begin position="16"/>
        <end position="75"/>
    </location>
</feature>
<evidence type="ECO:0008006" key="9">
    <source>
        <dbReference type="Google" id="ProtNLM"/>
    </source>
</evidence>
<comment type="caution">
    <text evidence="7">The sequence shown here is derived from an EMBL/GenBank/DDBJ whole genome shotgun (WGS) entry which is preliminary data.</text>
</comment>